<feature type="transmembrane region" description="Helical" evidence="7">
    <location>
        <begin position="357"/>
        <end position="377"/>
    </location>
</feature>
<evidence type="ECO:0000256" key="5">
    <source>
        <dbReference type="ARBA" id="ARBA00023136"/>
    </source>
</evidence>
<accession>A0A9D5DEL2</accession>
<keyword evidence="4 7" id="KW-1133">Transmembrane helix</keyword>
<gene>
    <name evidence="8" type="ORF">OJ253_2957</name>
</gene>
<evidence type="ECO:0000313" key="8">
    <source>
        <dbReference type="EMBL" id="KAJ1605945.1"/>
    </source>
</evidence>
<feature type="transmembrane region" description="Helical" evidence="7">
    <location>
        <begin position="317"/>
        <end position="337"/>
    </location>
</feature>
<dbReference type="PANTHER" id="PTHR12677:SF59">
    <property type="entry name" value="GOLGI APPARATUS MEMBRANE PROTEIN TVP38-RELATED"/>
    <property type="match status" value="1"/>
</dbReference>
<evidence type="ECO:0000256" key="4">
    <source>
        <dbReference type="ARBA" id="ARBA00022989"/>
    </source>
</evidence>
<dbReference type="Proteomes" id="UP001067231">
    <property type="component" value="Unassembled WGS sequence"/>
</dbReference>
<comment type="subcellular location">
    <subcellularLocation>
        <location evidence="1">Cell membrane</location>
        <topology evidence="1">Multi-pass membrane protein</topology>
    </subcellularLocation>
</comment>
<keyword evidence="2" id="KW-1003">Cell membrane</keyword>
<comment type="caution">
    <text evidence="8">The sequence shown here is derived from an EMBL/GenBank/DDBJ whole genome shotgun (WGS) entry which is preliminary data.</text>
</comment>
<dbReference type="GO" id="GO:0005886">
    <property type="term" value="C:plasma membrane"/>
    <property type="evidence" value="ECO:0007669"/>
    <property type="project" value="UniProtKB-SubCell"/>
</dbReference>
<feature type="region of interest" description="Disordered" evidence="6">
    <location>
        <begin position="36"/>
        <end position="104"/>
    </location>
</feature>
<sequence length="407" mass="45220">MLSPGAASEANWAFGQGGSGEGVSGGILRAALSRLGQLSSSPERRSDDRLRSGGHNFASRGASKRGATAGERPACCQPPARLHSGNSKIQAEQEETSASSRPDRELVAGTRSGVLWEISWRVLGVQILGWHKMTQDSEELSALRRVSGKICSYMALKLVLTVILMASVLLTLYYFRDTTHWIERFSAEIKENMITTTIFSTLIISILMTISIPIEPILISMAFFISKIKGPTFEVFLSLFICFNATQLSTFLTVILVRSLIVKHVKERMDQYTVFSAFNEVSRERGTLLVVLIRFSLFLPFVSSNCLLGLTDISSWNLFIGNFAVIPAQISLIVFGASIYNSNPHHEPFLSYNHPKYALVLFLSAIASLALLIYIVLQKYREIKEKLEPTSEEHFLSSVPFTRIDQL</sequence>
<evidence type="ECO:0000256" key="7">
    <source>
        <dbReference type="SAM" id="Phobius"/>
    </source>
</evidence>
<organism evidence="8">
    <name type="scientific">Cryptosporidium canis</name>
    <dbReference type="NCBI Taxonomy" id="195482"/>
    <lineage>
        <taxon>Eukaryota</taxon>
        <taxon>Sar</taxon>
        <taxon>Alveolata</taxon>
        <taxon>Apicomplexa</taxon>
        <taxon>Conoidasida</taxon>
        <taxon>Coccidia</taxon>
        <taxon>Eucoccidiorida</taxon>
        <taxon>Eimeriorina</taxon>
        <taxon>Cryptosporidiidae</taxon>
        <taxon>Cryptosporidium</taxon>
    </lineage>
</organism>
<dbReference type="EMBL" id="JAPCXC010000087">
    <property type="protein sequence ID" value="KAJ1605945.1"/>
    <property type="molecule type" value="Genomic_DNA"/>
</dbReference>
<name>A0A9D5DEL2_9CRYT</name>
<keyword evidence="5 7" id="KW-0472">Membrane</keyword>
<feature type="transmembrane region" description="Helical" evidence="7">
    <location>
        <begin position="154"/>
        <end position="174"/>
    </location>
</feature>
<protein>
    <submittedName>
        <fullName evidence="8">Transmembrane domain-containing protein</fullName>
    </submittedName>
</protein>
<reference evidence="8" key="1">
    <citation type="submission" date="2022-10" db="EMBL/GenBank/DDBJ databases">
        <title>Adaptive evolution leads to modifications in subtelomeric GC content in a zoonotic Cryptosporidium species.</title>
        <authorList>
            <person name="Li J."/>
            <person name="Feng Y."/>
            <person name="Xiao L."/>
        </authorList>
    </citation>
    <scope>NUCLEOTIDE SEQUENCE</scope>
    <source>
        <strain evidence="8">33844</strain>
    </source>
</reference>
<keyword evidence="3 7" id="KW-0812">Transmembrane</keyword>
<evidence type="ECO:0000256" key="2">
    <source>
        <dbReference type="ARBA" id="ARBA00022475"/>
    </source>
</evidence>
<evidence type="ECO:0000256" key="1">
    <source>
        <dbReference type="ARBA" id="ARBA00004651"/>
    </source>
</evidence>
<proteinExistence type="predicted"/>
<dbReference type="OrthoDB" id="166803at2759"/>
<feature type="compositionally biased region" description="Basic and acidic residues" evidence="6">
    <location>
        <begin position="42"/>
        <end position="51"/>
    </location>
</feature>
<feature type="transmembrane region" description="Helical" evidence="7">
    <location>
        <begin position="235"/>
        <end position="261"/>
    </location>
</feature>
<dbReference type="InterPro" id="IPR015414">
    <property type="entry name" value="TMEM64"/>
</dbReference>
<dbReference type="AlphaFoldDB" id="A0A9D5DEL2"/>
<evidence type="ECO:0000256" key="3">
    <source>
        <dbReference type="ARBA" id="ARBA00022692"/>
    </source>
</evidence>
<dbReference type="PANTHER" id="PTHR12677">
    <property type="entry name" value="GOLGI APPARATUS MEMBRANE PROTEIN TVP38-RELATED"/>
    <property type="match status" value="1"/>
</dbReference>
<feature type="compositionally biased region" description="Polar residues" evidence="6">
    <location>
        <begin position="84"/>
        <end position="100"/>
    </location>
</feature>
<evidence type="ECO:0000256" key="6">
    <source>
        <dbReference type="SAM" id="MobiDB-lite"/>
    </source>
</evidence>
<feature type="transmembrane region" description="Helical" evidence="7">
    <location>
        <begin position="194"/>
        <end position="214"/>
    </location>
</feature>